<evidence type="ECO:0000313" key="7">
    <source>
        <dbReference type="EMBL" id="KZM35683.1"/>
    </source>
</evidence>
<keyword evidence="3 5" id="KW-1133">Transmembrane helix</keyword>
<gene>
    <name evidence="7" type="ORF">OJAG_16460</name>
</gene>
<dbReference type="Proteomes" id="UP000076447">
    <property type="component" value="Unassembled WGS sequence"/>
</dbReference>
<feature type="transmembrane region" description="Helical" evidence="5">
    <location>
        <begin position="389"/>
        <end position="410"/>
    </location>
</feature>
<feature type="transmembrane region" description="Helical" evidence="5">
    <location>
        <begin position="217"/>
        <end position="240"/>
    </location>
</feature>
<feature type="transmembrane region" description="Helical" evidence="5">
    <location>
        <begin position="246"/>
        <end position="265"/>
    </location>
</feature>
<dbReference type="SUPFAM" id="SSF103473">
    <property type="entry name" value="MFS general substrate transporter"/>
    <property type="match status" value="1"/>
</dbReference>
<keyword evidence="2 5" id="KW-0812">Transmembrane</keyword>
<evidence type="ECO:0000256" key="1">
    <source>
        <dbReference type="ARBA" id="ARBA00004651"/>
    </source>
</evidence>
<reference evidence="7 8" key="1">
    <citation type="submission" date="2016-01" db="EMBL/GenBank/DDBJ databases">
        <title>Genome sequence of Oerskovia enterophila VJag, an agar and cellulose degrading bacterium.</title>
        <authorList>
            <person name="Poehlein A."/>
            <person name="Jag V."/>
            <person name="Bengelsdorf F."/>
            <person name="Duerre P."/>
            <person name="Daniel R."/>
        </authorList>
    </citation>
    <scope>NUCLEOTIDE SEQUENCE [LARGE SCALE GENOMIC DNA]</scope>
    <source>
        <strain evidence="7 8">VJag</strain>
    </source>
</reference>
<dbReference type="GO" id="GO:0005886">
    <property type="term" value="C:plasma membrane"/>
    <property type="evidence" value="ECO:0007669"/>
    <property type="project" value="UniProtKB-SubCell"/>
</dbReference>
<dbReference type="GO" id="GO:0022857">
    <property type="term" value="F:transmembrane transporter activity"/>
    <property type="evidence" value="ECO:0007669"/>
    <property type="project" value="InterPro"/>
</dbReference>
<dbReference type="InterPro" id="IPR020846">
    <property type="entry name" value="MFS_dom"/>
</dbReference>
<accession>A0A163RTK1</accession>
<dbReference type="OrthoDB" id="4484751at2"/>
<evidence type="ECO:0000256" key="4">
    <source>
        <dbReference type="ARBA" id="ARBA00023136"/>
    </source>
</evidence>
<dbReference type="PANTHER" id="PTHR42718:SF49">
    <property type="entry name" value="EXPORT PROTEIN"/>
    <property type="match status" value="1"/>
</dbReference>
<evidence type="ECO:0000259" key="6">
    <source>
        <dbReference type="PROSITE" id="PS50850"/>
    </source>
</evidence>
<dbReference type="Gene3D" id="1.20.1250.20">
    <property type="entry name" value="MFS general substrate transporter like domains"/>
    <property type="match status" value="1"/>
</dbReference>
<dbReference type="PANTHER" id="PTHR42718">
    <property type="entry name" value="MAJOR FACILITATOR SUPERFAMILY MULTIDRUG TRANSPORTER MFSC"/>
    <property type="match status" value="1"/>
</dbReference>
<name>A0A163RTK1_9CELL</name>
<feature type="transmembrane region" description="Helical" evidence="5">
    <location>
        <begin position="185"/>
        <end position="205"/>
    </location>
</feature>
<feature type="transmembrane region" description="Helical" evidence="5">
    <location>
        <begin position="65"/>
        <end position="82"/>
    </location>
</feature>
<feature type="transmembrane region" description="Helical" evidence="5">
    <location>
        <begin position="431"/>
        <end position="449"/>
    </location>
</feature>
<comment type="caution">
    <text evidence="7">The sequence shown here is derived from an EMBL/GenBank/DDBJ whole genome shotgun (WGS) entry which is preliminary data.</text>
</comment>
<feature type="transmembrane region" description="Helical" evidence="5">
    <location>
        <begin position="286"/>
        <end position="307"/>
    </location>
</feature>
<dbReference type="PROSITE" id="PS50850">
    <property type="entry name" value="MFS"/>
    <property type="match status" value="1"/>
</dbReference>
<feature type="transmembrane region" description="Helical" evidence="5">
    <location>
        <begin position="327"/>
        <end position="348"/>
    </location>
</feature>
<sequence>MVRGVPGRVDRAVNGTALKVGGIAGGIVGYLFFVEFTSGILQGFYTPLLTDIARHLNIHDADVNWFEAAQLLLSAMVVPVFAKLGDIHGYRRMLLVTTALTAAASWAVAFSPTFWVFLVAWSLQGFYVVWLPLQVALVYARSRGRADGPSLTRRATGVIVAALQAGAIVGALAGGQAGALAQDRLWLALSIPAMAVTAVFFVVWFRIPESPEKGEGTLDRGGVVLLSLTLLLVSAGLTFMRTNGLGTWWAWALVVVGVASLWPLGRYELRQADPLVDLRVLRRPTMWPIMVTAALFGVSILGAQGPLSTFARTDPEVYGYGLGASSMTVSLLVGGYVVSCLLGALAFARITRLLTPRRTLILAASLVAVGYLLFLPFHETTANLLTNMVVAGLGSGALVAALPAAAAAAAPVGRTAVATGLTNTTKTIGGTFASCVFALALISGTHATLDGSEATAGSLSGYMIVWTICGVTAVVAAVVLAFVPRLAFADAEAQPVDPVEPLIPQQAPVVVQEAQQ</sequence>
<feature type="transmembrane region" description="Helical" evidence="5">
    <location>
        <begin position="94"/>
        <end position="118"/>
    </location>
</feature>
<dbReference type="InterPro" id="IPR036259">
    <property type="entry name" value="MFS_trans_sf"/>
</dbReference>
<organism evidence="7 8">
    <name type="scientific">Oerskovia enterophila</name>
    <dbReference type="NCBI Taxonomy" id="43678"/>
    <lineage>
        <taxon>Bacteria</taxon>
        <taxon>Bacillati</taxon>
        <taxon>Actinomycetota</taxon>
        <taxon>Actinomycetes</taxon>
        <taxon>Micrococcales</taxon>
        <taxon>Cellulomonadaceae</taxon>
        <taxon>Oerskovia</taxon>
    </lineage>
</organism>
<protein>
    <submittedName>
        <fullName evidence="7">Major facilitator superfamily protein</fullName>
    </submittedName>
</protein>
<proteinExistence type="predicted"/>
<feature type="domain" description="Major facilitator superfamily (MFS) profile" evidence="6">
    <location>
        <begin position="27"/>
        <end position="487"/>
    </location>
</feature>
<dbReference type="Pfam" id="PF07690">
    <property type="entry name" value="MFS_1"/>
    <property type="match status" value="1"/>
</dbReference>
<feature type="transmembrane region" description="Helical" evidence="5">
    <location>
        <begin position="461"/>
        <end position="483"/>
    </location>
</feature>
<dbReference type="STRING" id="43678.OJAG_16460"/>
<feature type="transmembrane region" description="Helical" evidence="5">
    <location>
        <begin position="154"/>
        <end position="173"/>
    </location>
</feature>
<feature type="transmembrane region" description="Helical" evidence="5">
    <location>
        <begin position="360"/>
        <end position="377"/>
    </location>
</feature>
<evidence type="ECO:0000256" key="2">
    <source>
        <dbReference type="ARBA" id="ARBA00022692"/>
    </source>
</evidence>
<dbReference type="AlphaFoldDB" id="A0A163RTK1"/>
<comment type="subcellular location">
    <subcellularLocation>
        <location evidence="1">Cell membrane</location>
        <topology evidence="1">Multi-pass membrane protein</topology>
    </subcellularLocation>
</comment>
<feature type="transmembrane region" description="Helical" evidence="5">
    <location>
        <begin position="20"/>
        <end position="45"/>
    </location>
</feature>
<evidence type="ECO:0000313" key="8">
    <source>
        <dbReference type="Proteomes" id="UP000076447"/>
    </source>
</evidence>
<keyword evidence="4 5" id="KW-0472">Membrane</keyword>
<evidence type="ECO:0000256" key="5">
    <source>
        <dbReference type="SAM" id="Phobius"/>
    </source>
</evidence>
<dbReference type="InterPro" id="IPR011701">
    <property type="entry name" value="MFS"/>
</dbReference>
<dbReference type="PATRIC" id="fig|43678.3.peg.1727"/>
<dbReference type="EMBL" id="LRIE01000067">
    <property type="protein sequence ID" value="KZM35683.1"/>
    <property type="molecule type" value="Genomic_DNA"/>
</dbReference>
<evidence type="ECO:0000256" key="3">
    <source>
        <dbReference type="ARBA" id="ARBA00022989"/>
    </source>
</evidence>
<feature type="transmembrane region" description="Helical" evidence="5">
    <location>
        <begin position="124"/>
        <end position="142"/>
    </location>
</feature>